<keyword evidence="1" id="KW-0472">Membrane</keyword>
<organism evidence="2 3">
    <name type="scientific">Arthrobacter cheniae</name>
    <dbReference type="NCBI Taxonomy" id="1258888"/>
    <lineage>
        <taxon>Bacteria</taxon>
        <taxon>Bacillati</taxon>
        <taxon>Actinomycetota</taxon>
        <taxon>Actinomycetes</taxon>
        <taxon>Micrococcales</taxon>
        <taxon>Micrococcaceae</taxon>
        <taxon>Arthrobacter</taxon>
    </lineage>
</organism>
<gene>
    <name evidence="2" type="ORF">D6T63_04310</name>
</gene>
<accession>A0A3A5M618</accession>
<dbReference type="EMBL" id="QZVT01000002">
    <property type="protein sequence ID" value="RJT81974.1"/>
    <property type="molecule type" value="Genomic_DNA"/>
</dbReference>
<name>A0A3A5M618_9MICC</name>
<evidence type="ECO:0000313" key="2">
    <source>
        <dbReference type="EMBL" id="RJT81974.1"/>
    </source>
</evidence>
<dbReference type="AlphaFoldDB" id="A0A3A5M618"/>
<keyword evidence="1" id="KW-1133">Transmembrane helix</keyword>
<evidence type="ECO:0000256" key="1">
    <source>
        <dbReference type="SAM" id="Phobius"/>
    </source>
</evidence>
<sequence>MAQRRDIRSAALIYSERMDIGRPKWVAICFIVGASMIACTLAAWRLGWGTNGSGEAPDLWLAALFFGGAALLLVVLVQKLVSAFRSKSD</sequence>
<proteinExistence type="predicted"/>
<keyword evidence="1" id="KW-0812">Transmembrane</keyword>
<evidence type="ECO:0000313" key="3">
    <source>
        <dbReference type="Proteomes" id="UP000272560"/>
    </source>
</evidence>
<feature type="transmembrane region" description="Helical" evidence="1">
    <location>
        <begin position="59"/>
        <end position="77"/>
    </location>
</feature>
<feature type="transmembrane region" description="Helical" evidence="1">
    <location>
        <begin position="25"/>
        <end position="47"/>
    </location>
</feature>
<comment type="caution">
    <text evidence="2">The sequence shown here is derived from an EMBL/GenBank/DDBJ whole genome shotgun (WGS) entry which is preliminary data.</text>
</comment>
<dbReference type="Proteomes" id="UP000272560">
    <property type="component" value="Unassembled WGS sequence"/>
</dbReference>
<dbReference type="RefSeq" id="WP_120147794.1">
    <property type="nucleotide sequence ID" value="NZ_QZVT01000002.1"/>
</dbReference>
<protein>
    <submittedName>
        <fullName evidence="2">Uncharacterized protein</fullName>
    </submittedName>
</protein>
<keyword evidence="3" id="KW-1185">Reference proteome</keyword>
<reference evidence="2 3" key="1">
    <citation type="submission" date="2018-09" db="EMBL/GenBank/DDBJ databases">
        <title>Novel species of Arthrobacter.</title>
        <authorList>
            <person name="Liu Q."/>
            <person name="Xin Y.-H."/>
        </authorList>
    </citation>
    <scope>NUCLEOTIDE SEQUENCE [LARGE SCALE GENOMIC DNA]</scope>
    <source>
        <strain evidence="2 3">Hz2</strain>
    </source>
</reference>